<dbReference type="Gene3D" id="2.170.140.10">
    <property type="entry name" value="Chitin binding domain"/>
    <property type="match status" value="1"/>
</dbReference>
<dbReference type="GO" id="GO:0005576">
    <property type="term" value="C:extracellular region"/>
    <property type="evidence" value="ECO:0007669"/>
    <property type="project" value="InterPro"/>
</dbReference>
<dbReference type="VEuPathDB" id="VectorBase:RPRC002964"/>
<dbReference type="AlphaFoldDB" id="R4G4X1"/>
<protein>
    <submittedName>
        <fullName evidence="3">Putative cuticle protein cbm</fullName>
    </submittedName>
</protein>
<dbReference type="SUPFAM" id="SSF57625">
    <property type="entry name" value="Invertebrate chitin-binding proteins"/>
    <property type="match status" value="1"/>
</dbReference>
<sequence length="106" mass="12190">MYCWFSGFSSLWSRPWILFNALFASTELLIVHAEMMPRCPPEGSMLLPVPGDCSGYIVCQDGYGVYENCNMLKLFDRVINKCEWRWKIDCGAVPIQFPPTSWKSDP</sequence>
<keyword evidence="1" id="KW-0732">Signal</keyword>
<feature type="chain" id="PRO_5004372365" evidence="1">
    <location>
        <begin position="34"/>
        <end position="106"/>
    </location>
</feature>
<feature type="domain" description="Chitin-binding type-2" evidence="2">
    <location>
        <begin position="36"/>
        <end position="92"/>
    </location>
</feature>
<dbReference type="Pfam" id="PF01607">
    <property type="entry name" value="CBM_14"/>
    <property type="match status" value="1"/>
</dbReference>
<dbReference type="PROSITE" id="PS50940">
    <property type="entry name" value="CHIT_BIND_II"/>
    <property type="match status" value="1"/>
</dbReference>
<accession>R4G4X1</accession>
<feature type="signal peptide" evidence="1">
    <location>
        <begin position="1"/>
        <end position="33"/>
    </location>
</feature>
<reference evidence="3" key="1">
    <citation type="submission" date="2013-04" db="EMBL/GenBank/DDBJ databases">
        <title>An insight into the transcriptome of the digestive tract of the blood sucking bug, Rhodnius prolixus.</title>
        <authorList>
            <person name="Ribeiro J.M.C."/>
            <person name="Genta F.A."/>
            <person name="Sorgine M.H.F."/>
            <person name="Paiva-Silva G.O."/>
            <person name="Majerowicz D."/>
            <person name="Medeiros M."/>
            <person name="Koerich L."/>
            <person name="Terra W.R."/>
            <person name="Ferreira C."/>
            <person name="Pimentel A.C."/>
            <person name="Bisch P.M."/>
            <person name="Diniz M.M.P."/>
            <person name="Nascimento R."/>
            <person name="Salmon D."/>
            <person name="Silber A.M."/>
            <person name="Alves M."/>
            <person name="Oliveira M.F."/>
            <person name="Gondim K.C."/>
            <person name="Silva Neto M.A.C."/>
            <person name="Atella G.C."/>
            <person name="Araujo H."/>
            <person name="Dias F.S."/>
            <person name="Polycarpo C.R."/>
            <person name="Fampa P."/>
            <person name="Melo A.C."/>
            <person name="Tanaka A.S."/>
            <person name="Balczun C."/>
            <person name="Oliveira J.H.M."/>
            <person name="Goncalves R."/>
            <person name="Lazoski C."/>
            <person name="Pereira M.A."/>
            <person name="Rivera-Pomar R."/>
            <person name="Diambra L."/>
            <person name="Schaub G.A."/>
            <person name="Garcia E.S."/>
            <person name="Azambuja P."/>
            <person name="Braz G.R.C."/>
            <person name="Oliveira P.L."/>
        </authorList>
    </citation>
    <scope>NUCLEOTIDE SEQUENCE</scope>
</reference>
<proteinExistence type="evidence at transcript level"/>
<evidence type="ECO:0000313" key="3">
    <source>
        <dbReference type="EMBL" id="JAA77119.1"/>
    </source>
</evidence>
<organism evidence="3">
    <name type="scientific">Rhodnius prolixus</name>
    <name type="common">Triatomid bug</name>
    <dbReference type="NCBI Taxonomy" id="13249"/>
    <lineage>
        <taxon>Eukaryota</taxon>
        <taxon>Metazoa</taxon>
        <taxon>Ecdysozoa</taxon>
        <taxon>Arthropoda</taxon>
        <taxon>Hexapoda</taxon>
        <taxon>Insecta</taxon>
        <taxon>Pterygota</taxon>
        <taxon>Neoptera</taxon>
        <taxon>Paraneoptera</taxon>
        <taxon>Hemiptera</taxon>
        <taxon>Heteroptera</taxon>
        <taxon>Panheteroptera</taxon>
        <taxon>Cimicomorpha</taxon>
        <taxon>Reduviidae</taxon>
        <taxon>Triatominae</taxon>
        <taxon>Rhodnius</taxon>
    </lineage>
</organism>
<dbReference type="SMART" id="SM00494">
    <property type="entry name" value="ChtBD2"/>
    <property type="match status" value="1"/>
</dbReference>
<dbReference type="EMBL" id="GAHY01000391">
    <property type="protein sequence ID" value="JAA77119.1"/>
    <property type="molecule type" value="mRNA"/>
</dbReference>
<evidence type="ECO:0000256" key="1">
    <source>
        <dbReference type="SAM" id="SignalP"/>
    </source>
</evidence>
<dbReference type="InterPro" id="IPR036508">
    <property type="entry name" value="Chitin-bd_dom_sf"/>
</dbReference>
<evidence type="ECO:0000259" key="2">
    <source>
        <dbReference type="PROSITE" id="PS50940"/>
    </source>
</evidence>
<name>R4G4X1_RHOPR</name>
<dbReference type="InterPro" id="IPR002557">
    <property type="entry name" value="Chitin-bd_dom"/>
</dbReference>
<dbReference type="GO" id="GO:0008061">
    <property type="term" value="F:chitin binding"/>
    <property type="evidence" value="ECO:0007669"/>
    <property type="project" value="InterPro"/>
</dbReference>